<dbReference type="InterPro" id="IPR003593">
    <property type="entry name" value="AAA+_ATPase"/>
</dbReference>
<dbReference type="InterPro" id="IPR000194">
    <property type="entry name" value="ATPase_F1/V1/A1_a/bsu_nucl-bd"/>
</dbReference>
<dbReference type="FunFam" id="3.40.50.12240:FF:000002">
    <property type="entry name" value="Flagellum-specific ATP synthase FliI"/>
    <property type="match status" value="1"/>
</dbReference>
<evidence type="ECO:0000256" key="6">
    <source>
        <dbReference type="ARBA" id="ARBA00022927"/>
    </source>
</evidence>
<dbReference type="GO" id="GO:0044780">
    <property type="term" value="P:bacterial-type flagellum assembly"/>
    <property type="evidence" value="ECO:0007669"/>
    <property type="project" value="InterPro"/>
</dbReference>
<dbReference type="NCBIfam" id="TIGR01026">
    <property type="entry name" value="fliI_yscN"/>
    <property type="match status" value="1"/>
</dbReference>
<dbReference type="InterPro" id="IPR040627">
    <property type="entry name" value="T3SS_ATPase_C"/>
</dbReference>
<keyword evidence="6" id="KW-0653">Protein transport</keyword>
<dbReference type="CDD" id="cd18117">
    <property type="entry name" value="ATP-synt_flagellum-secretory_path_III_N"/>
    <property type="match status" value="1"/>
</dbReference>
<dbReference type="GO" id="GO:0005524">
    <property type="term" value="F:ATP binding"/>
    <property type="evidence" value="ECO:0007669"/>
    <property type="project" value="UniProtKB-KW"/>
</dbReference>
<evidence type="ECO:0000313" key="12">
    <source>
        <dbReference type="Proteomes" id="UP000323521"/>
    </source>
</evidence>
<keyword evidence="2" id="KW-0813">Transport</keyword>
<evidence type="ECO:0000256" key="2">
    <source>
        <dbReference type="ARBA" id="ARBA00022448"/>
    </source>
</evidence>
<dbReference type="PROSITE" id="PS00152">
    <property type="entry name" value="ATPASE_ALPHA_BETA"/>
    <property type="match status" value="1"/>
</dbReference>
<dbReference type="GO" id="GO:0030254">
    <property type="term" value="P:protein secretion by the type III secretion system"/>
    <property type="evidence" value="ECO:0007669"/>
    <property type="project" value="InterPro"/>
</dbReference>
<keyword evidence="4" id="KW-0547">Nucleotide-binding</keyword>
<name>A0A3G1L1R8_FORW1</name>
<comment type="subcellular location">
    <subcellularLocation>
        <location evidence="1">Cytoplasm</location>
    </subcellularLocation>
</comment>
<gene>
    <name evidence="11" type="ORF">DCMF_13620</name>
</gene>
<dbReference type="GO" id="GO:0030257">
    <property type="term" value="C:type III protein secretion system complex"/>
    <property type="evidence" value="ECO:0007669"/>
    <property type="project" value="InterPro"/>
</dbReference>
<dbReference type="CDD" id="cd01136">
    <property type="entry name" value="ATPase_flagellum-secretory_path_III"/>
    <property type="match status" value="1"/>
</dbReference>
<dbReference type="GO" id="GO:0008564">
    <property type="term" value="F:protein-exporting ATPase activity"/>
    <property type="evidence" value="ECO:0007669"/>
    <property type="project" value="UniProtKB-EC"/>
</dbReference>
<dbReference type="AlphaFoldDB" id="A0A3G1L1R8"/>
<dbReference type="PANTHER" id="PTHR15184:SF9">
    <property type="entry name" value="SPI-1 TYPE 3 SECRETION SYSTEM ATPASE"/>
    <property type="match status" value="1"/>
</dbReference>
<dbReference type="EMBL" id="CP017634">
    <property type="protein sequence ID" value="ATW28601.1"/>
    <property type="molecule type" value="Genomic_DNA"/>
</dbReference>
<evidence type="ECO:0000256" key="5">
    <source>
        <dbReference type="ARBA" id="ARBA00022840"/>
    </source>
</evidence>
<accession>A0A3G1L1R8</accession>
<keyword evidence="8" id="KW-0406">Ion transport</keyword>
<proteinExistence type="predicted"/>
<evidence type="ECO:0000256" key="8">
    <source>
        <dbReference type="ARBA" id="ARBA00023065"/>
    </source>
</evidence>
<dbReference type="InterPro" id="IPR004100">
    <property type="entry name" value="ATPase_F1/V1/A1_a/bsu_N"/>
</dbReference>
<dbReference type="InterPro" id="IPR050053">
    <property type="entry name" value="ATPase_alpha/beta_chains"/>
</dbReference>
<dbReference type="Gene3D" id="3.40.50.12240">
    <property type="match status" value="1"/>
</dbReference>
<reference evidence="11 12" key="1">
    <citation type="submission" date="2016-10" db="EMBL/GenBank/DDBJ databases">
        <title>Complete Genome Sequence of Peptococcaceae strain DCMF.</title>
        <authorList>
            <person name="Edwards R.J."/>
            <person name="Holland S.I."/>
            <person name="Deshpande N.P."/>
            <person name="Wong Y.K."/>
            <person name="Ertan H."/>
            <person name="Manefield M."/>
            <person name="Russell T.L."/>
            <person name="Lee M.J."/>
        </authorList>
    </citation>
    <scope>NUCLEOTIDE SEQUENCE [LARGE SCALE GENOMIC DNA]</scope>
    <source>
        <strain evidence="11 12">DCMF</strain>
    </source>
</reference>
<keyword evidence="7" id="KW-1278">Translocase</keyword>
<dbReference type="GO" id="GO:0071973">
    <property type="term" value="P:bacterial-type flagellum-dependent cell motility"/>
    <property type="evidence" value="ECO:0007669"/>
    <property type="project" value="InterPro"/>
</dbReference>
<keyword evidence="5" id="KW-0067">ATP-binding</keyword>
<dbReference type="GO" id="GO:0016887">
    <property type="term" value="F:ATP hydrolysis activity"/>
    <property type="evidence" value="ECO:0007669"/>
    <property type="project" value="InterPro"/>
</dbReference>
<dbReference type="SUPFAM" id="SSF52540">
    <property type="entry name" value="P-loop containing nucleoside triphosphate hydrolases"/>
    <property type="match status" value="1"/>
</dbReference>
<keyword evidence="11" id="KW-0282">Flagellum</keyword>
<evidence type="ECO:0000256" key="4">
    <source>
        <dbReference type="ARBA" id="ARBA00022741"/>
    </source>
</evidence>
<dbReference type="KEGG" id="fwa:DCMF_13620"/>
<dbReference type="Proteomes" id="UP000323521">
    <property type="component" value="Chromosome"/>
</dbReference>
<keyword evidence="11" id="KW-0969">Cilium</keyword>
<evidence type="ECO:0000256" key="9">
    <source>
        <dbReference type="ARBA" id="ARBA00034006"/>
    </source>
</evidence>
<dbReference type="InterPro" id="IPR020003">
    <property type="entry name" value="ATPase_a/bsu_AS"/>
</dbReference>
<evidence type="ECO:0000256" key="7">
    <source>
        <dbReference type="ARBA" id="ARBA00022967"/>
    </source>
</evidence>
<sequence length="435" mass="46878">MDLTAIFETVQQANLLKPVGKVTKVIGLTIEAAGIQPAIGDVCELFSQEGGSRTLAEVLGFRNDTTILMPLGELKGVRPGSKVGPTGKPLTIKISDDFLGQVLNGLGDSLDGSEISGREINVDNRPPNPLLRKPITRLFETGVKVIDCFLTCGEGQRIGIFSGSGVGKSTLLGMIARSGGADVNVIALVGERGREVKEFIDYDLGPEGLKKSIVVVATSDQPALLRVKAAFVATAIAEYYRDLGKSVLLMMDSVTRFAMAQREIGLAVGEPPTTRGYTPSVFALLPSLLERAGNSEKGSITALYTVLVEGDDLNEPVADSVRGILDGHIVLTRELANANHFPAVDVLQSVSRLMTQIVPPEDRDLAARVRNILTNYKKAEDLIKIGAYVPGSNKLTDEAIKYFAPLEDFLQQNSEEHFPRDTALDMLRKILEAKH</sequence>
<dbReference type="NCBIfam" id="TIGR03497">
    <property type="entry name" value="FliI_clade2"/>
    <property type="match status" value="1"/>
</dbReference>
<dbReference type="Pfam" id="PF02874">
    <property type="entry name" value="ATP-synt_ab_N"/>
    <property type="match status" value="1"/>
</dbReference>
<dbReference type="InterPro" id="IPR027417">
    <property type="entry name" value="P-loop_NTPase"/>
</dbReference>
<keyword evidence="3" id="KW-0963">Cytoplasm</keyword>
<keyword evidence="12" id="KW-1185">Reference proteome</keyword>
<feature type="domain" description="AAA+ ATPase" evidence="10">
    <location>
        <begin position="154"/>
        <end position="335"/>
    </location>
</feature>
<dbReference type="Pfam" id="PF00006">
    <property type="entry name" value="ATP-synt_ab"/>
    <property type="match status" value="1"/>
</dbReference>
<organism evidence="11 12">
    <name type="scientific">Formimonas warabiya</name>
    <dbReference type="NCBI Taxonomy" id="1761012"/>
    <lineage>
        <taxon>Bacteria</taxon>
        <taxon>Bacillati</taxon>
        <taxon>Bacillota</taxon>
        <taxon>Clostridia</taxon>
        <taxon>Eubacteriales</taxon>
        <taxon>Peptococcaceae</taxon>
        <taxon>Candidatus Formimonas</taxon>
    </lineage>
</organism>
<comment type="catalytic activity">
    <reaction evidence="9">
        <text>ATP + H2O + cellular proteinSide 1 = ADP + phosphate + cellular proteinSide 2.</text>
        <dbReference type="EC" id="7.4.2.8"/>
    </reaction>
</comment>
<dbReference type="InterPro" id="IPR005714">
    <property type="entry name" value="ATPase_T3SS_FliI/YscN"/>
</dbReference>
<protein>
    <submittedName>
        <fullName evidence="11">Flagellar protein export ATPase FliI</fullName>
    </submittedName>
</protein>
<evidence type="ECO:0000259" key="10">
    <source>
        <dbReference type="SMART" id="SM00382"/>
    </source>
</evidence>
<dbReference type="Pfam" id="PF18269">
    <property type="entry name" value="T3SS_ATPase_C"/>
    <property type="match status" value="1"/>
</dbReference>
<dbReference type="GO" id="GO:0046933">
    <property type="term" value="F:proton-transporting ATP synthase activity, rotational mechanism"/>
    <property type="evidence" value="ECO:0007669"/>
    <property type="project" value="TreeGrafter"/>
</dbReference>
<dbReference type="PANTHER" id="PTHR15184">
    <property type="entry name" value="ATP SYNTHASE"/>
    <property type="match status" value="1"/>
</dbReference>
<dbReference type="SMART" id="SM00382">
    <property type="entry name" value="AAA"/>
    <property type="match status" value="1"/>
</dbReference>
<keyword evidence="11" id="KW-0966">Cell projection</keyword>
<dbReference type="InterPro" id="IPR022425">
    <property type="entry name" value="FliI_clade2"/>
</dbReference>
<dbReference type="GO" id="GO:0005737">
    <property type="term" value="C:cytoplasm"/>
    <property type="evidence" value="ECO:0007669"/>
    <property type="project" value="UniProtKB-SubCell"/>
</dbReference>
<evidence type="ECO:0000256" key="3">
    <source>
        <dbReference type="ARBA" id="ARBA00022490"/>
    </source>
</evidence>
<evidence type="ECO:0000256" key="1">
    <source>
        <dbReference type="ARBA" id="ARBA00004496"/>
    </source>
</evidence>
<evidence type="ECO:0000313" key="11">
    <source>
        <dbReference type="EMBL" id="ATW28601.1"/>
    </source>
</evidence>